<dbReference type="Pfam" id="PF00497">
    <property type="entry name" value="SBP_bac_3"/>
    <property type="match status" value="1"/>
</dbReference>
<keyword evidence="1 2" id="KW-0732">Signal</keyword>
<dbReference type="Gene3D" id="3.40.190.10">
    <property type="entry name" value="Periplasmic binding protein-like II"/>
    <property type="match status" value="2"/>
</dbReference>
<dbReference type="RefSeq" id="WP_186890560.1">
    <property type="nucleotide sequence ID" value="NZ_JACOFU010000003.1"/>
</dbReference>
<evidence type="ECO:0000313" key="4">
    <source>
        <dbReference type="EMBL" id="MBC3831505.1"/>
    </source>
</evidence>
<accession>A0ABR6XPT4</accession>
<gene>
    <name evidence="4" type="ORF">H8K33_08285</name>
</gene>
<evidence type="ECO:0000256" key="1">
    <source>
        <dbReference type="ARBA" id="ARBA00022729"/>
    </source>
</evidence>
<dbReference type="PANTHER" id="PTHR35936">
    <property type="entry name" value="MEMBRANE-BOUND LYTIC MUREIN TRANSGLYCOSYLASE F"/>
    <property type="match status" value="1"/>
</dbReference>
<protein>
    <submittedName>
        <fullName evidence="4">Transporter substrate-binding domain-containing protein</fullName>
    </submittedName>
</protein>
<dbReference type="InterPro" id="IPR001638">
    <property type="entry name" value="Solute-binding_3/MltF_N"/>
</dbReference>
<feature type="domain" description="Solute-binding protein family 3/N-terminal" evidence="3">
    <location>
        <begin position="24"/>
        <end position="251"/>
    </location>
</feature>
<dbReference type="PANTHER" id="PTHR35936:SF38">
    <property type="entry name" value="GLUTAMINE-BINDING PERIPLASMIC PROTEIN"/>
    <property type="match status" value="1"/>
</dbReference>
<reference evidence="4 5" key="1">
    <citation type="submission" date="2020-08" db="EMBL/GenBank/DDBJ databases">
        <title>Novel species isolated from subtropical streams in China.</title>
        <authorList>
            <person name="Lu H."/>
        </authorList>
    </citation>
    <scope>NUCLEOTIDE SEQUENCE [LARGE SCALE GENOMIC DNA]</scope>
    <source>
        <strain evidence="4 5">KCTC 52442</strain>
    </source>
</reference>
<keyword evidence="5" id="KW-1185">Reference proteome</keyword>
<evidence type="ECO:0000259" key="3">
    <source>
        <dbReference type="SMART" id="SM00062"/>
    </source>
</evidence>
<evidence type="ECO:0000313" key="5">
    <source>
        <dbReference type="Proteomes" id="UP000643610"/>
    </source>
</evidence>
<evidence type="ECO:0000256" key="2">
    <source>
        <dbReference type="SAM" id="SignalP"/>
    </source>
</evidence>
<dbReference type="Proteomes" id="UP000643610">
    <property type="component" value="Unassembled WGS sequence"/>
</dbReference>
<dbReference type="SUPFAM" id="SSF53850">
    <property type="entry name" value="Periplasmic binding protein-like II"/>
    <property type="match status" value="1"/>
</dbReference>
<dbReference type="SMART" id="SM00062">
    <property type="entry name" value="PBPb"/>
    <property type="match status" value="1"/>
</dbReference>
<name>A0ABR6XPT4_9BURK</name>
<feature type="chain" id="PRO_5047523798" evidence="2">
    <location>
        <begin position="23"/>
        <end position="251"/>
    </location>
</feature>
<sequence length="251" mass="29197">MKQNLNRLLSCCLLLLPLTTTAAELKIAFATDRPPYCFRKDNLDQGIEIDLLRHIMSLQGHTIKIITIPKVRLIKAVKDKEVDAAATVQDNQDRALYFSDPYLEFQNVVISKSRRAIELKSMQDLAKFSFIIWQDGWKNLGAEFEARYRPDANGSFPKNYNQAFNQLSQNKMFWADRVQVIIIDKTIFEHHQRLLAKEFDTSTPLTFHDLIKTKTAYNVVFHNPELRQQFNEGLKKIRANGSYQKIIDAYR</sequence>
<comment type="caution">
    <text evidence="4">The sequence shown here is derived from an EMBL/GenBank/DDBJ whole genome shotgun (WGS) entry which is preliminary data.</text>
</comment>
<feature type="signal peptide" evidence="2">
    <location>
        <begin position="1"/>
        <end position="22"/>
    </location>
</feature>
<organism evidence="4 5">
    <name type="scientific">Undibacterium amnicola</name>
    <dbReference type="NCBI Taxonomy" id="1834038"/>
    <lineage>
        <taxon>Bacteria</taxon>
        <taxon>Pseudomonadati</taxon>
        <taxon>Pseudomonadota</taxon>
        <taxon>Betaproteobacteria</taxon>
        <taxon>Burkholderiales</taxon>
        <taxon>Oxalobacteraceae</taxon>
        <taxon>Undibacterium</taxon>
    </lineage>
</organism>
<dbReference type="EMBL" id="JACOFU010000003">
    <property type="protein sequence ID" value="MBC3831505.1"/>
    <property type="molecule type" value="Genomic_DNA"/>
</dbReference>
<proteinExistence type="predicted"/>